<accession>A0AA40BGK6</accession>
<dbReference type="GeneID" id="85329653"/>
<feature type="region of interest" description="Disordered" evidence="1">
    <location>
        <begin position="127"/>
        <end position="171"/>
    </location>
</feature>
<feature type="compositionally biased region" description="Basic and acidic residues" evidence="1">
    <location>
        <begin position="130"/>
        <end position="146"/>
    </location>
</feature>
<sequence length="289" mass="31957">MFGRIEPRGHSRRHRHHSNISAGPALDGFRDSFSDLSLCCPVTNQWSPPNPVSVRQQQASLAALAAAGLEPGKLPLDSYDFMLSTSPPSASIQDNCSGSDSKASMLVCVPNSTTSSRQSTIDETLTTQQHVEDISSPVDRDAALLKKDKKKRGPREARQSVVPRGKTKRKDSIQYNVKEEGTYMAIGQHPIYPAVTRTDPYFPSVSEQRLTHPYPTSLDEDDLYDQHAPPSQEYGVGQYMEVEYQASDAFHVAEEGYHILGGHYAEEAHSVLEDGGNHQSPDDWDMCEV</sequence>
<reference evidence="2" key="1">
    <citation type="submission" date="2023-06" db="EMBL/GenBank/DDBJ databases">
        <title>Genome-scale phylogeny and comparative genomics of the fungal order Sordariales.</title>
        <authorList>
            <consortium name="Lawrence Berkeley National Laboratory"/>
            <person name="Hensen N."/>
            <person name="Bonometti L."/>
            <person name="Westerberg I."/>
            <person name="Brannstrom I.O."/>
            <person name="Guillou S."/>
            <person name="Cros-Aarteil S."/>
            <person name="Calhoun S."/>
            <person name="Haridas S."/>
            <person name="Kuo A."/>
            <person name="Mondo S."/>
            <person name="Pangilinan J."/>
            <person name="Riley R."/>
            <person name="LaButti K."/>
            <person name="Andreopoulos B."/>
            <person name="Lipzen A."/>
            <person name="Chen C."/>
            <person name="Yanf M."/>
            <person name="Daum C."/>
            <person name="Ng V."/>
            <person name="Clum A."/>
            <person name="Steindorff A."/>
            <person name="Ohm R."/>
            <person name="Martin F."/>
            <person name="Silar P."/>
            <person name="Natvig D."/>
            <person name="Lalanne C."/>
            <person name="Gautier V."/>
            <person name="Ament-velasquez S.L."/>
            <person name="Kruys A."/>
            <person name="Hutchinson M.I."/>
            <person name="Powell A.J."/>
            <person name="Barry K."/>
            <person name="Miller A.N."/>
            <person name="Grigoriev I.V."/>
            <person name="Debuchy R."/>
            <person name="Gladieux P."/>
            <person name="Thoren M.H."/>
            <person name="Johannesson H."/>
        </authorList>
    </citation>
    <scope>NUCLEOTIDE SEQUENCE</scope>
    <source>
        <strain evidence="2">SMH2392-1A</strain>
    </source>
</reference>
<name>A0AA40BGK6_9PEZI</name>
<evidence type="ECO:0000313" key="3">
    <source>
        <dbReference type="Proteomes" id="UP001172101"/>
    </source>
</evidence>
<organism evidence="2 3">
    <name type="scientific">Lasiosphaeria miniovina</name>
    <dbReference type="NCBI Taxonomy" id="1954250"/>
    <lineage>
        <taxon>Eukaryota</taxon>
        <taxon>Fungi</taxon>
        <taxon>Dikarya</taxon>
        <taxon>Ascomycota</taxon>
        <taxon>Pezizomycotina</taxon>
        <taxon>Sordariomycetes</taxon>
        <taxon>Sordariomycetidae</taxon>
        <taxon>Sordariales</taxon>
        <taxon>Lasiosphaeriaceae</taxon>
        <taxon>Lasiosphaeria</taxon>
    </lineage>
</organism>
<dbReference type="RefSeq" id="XP_060302724.1">
    <property type="nucleotide sequence ID" value="XM_060446383.1"/>
</dbReference>
<dbReference type="Proteomes" id="UP001172101">
    <property type="component" value="Unassembled WGS sequence"/>
</dbReference>
<feature type="region of interest" description="Disordered" evidence="1">
    <location>
        <begin position="1"/>
        <end position="23"/>
    </location>
</feature>
<proteinExistence type="predicted"/>
<protein>
    <submittedName>
        <fullName evidence="2">Uncharacterized protein</fullName>
    </submittedName>
</protein>
<gene>
    <name evidence="2" type="ORF">B0T26DRAFT_760399</name>
</gene>
<evidence type="ECO:0000313" key="2">
    <source>
        <dbReference type="EMBL" id="KAK0733847.1"/>
    </source>
</evidence>
<comment type="caution">
    <text evidence="2">The sequence shown here is derived from an EMBL/GenBank/DDBJ whole genome shotgun (WGS) entry which is preliminary data.</text>
</comment>
<evidence type="ECO:0000256" key="1">
    <source>
        <dbReference type="SAM" id="MobiDB-lite"/>
    </source>
</evidence>
<keyword evidence="3" id="KW-1185">Reference proteome</keyword>
<dbReference type="EMBL" id="JAUIRO010000001">
    <property type="protein sequence ID" value="KAK0733847.1"/>
    <property type="molecule type" value="Genomic_DNA"/>
</dbReference>
<dbReference type="AlphaFoldDB" id="A0AA40BGK6"/>